<gene>
    <name evidence="2" type="ORF">WR25_23235</name>
</gene>
<dbReference type="AlphaFoldDB" id="A0A2A2JVR9"/>
<dbReference type="EMBL" id="LIAE01010195">
    <property type="protein sequence ID" value="PAV65781.1"/>
    <property type="molecule type" value="Genomic_DNA"/>
</dbReference>
<feature type="compositionally biased region" description="Acidic residues" evidence="1">
    <location>
        <begin position="41"/>
        <end position="51"/>
    </location>
</feature>
<name>A0A2A2JVR9_9BILA</name>
<organism evidence="2 3">
    <name type="scientific">Diploscapter pachys</name>
    <dbReference type="NCBI Taxonomy" id="2018661"/>
    <lineage>
        <taxon>Eukaryota</taxon>
        <taxon>Metazoa</taxon>
        <taxon>Ecdysozoa</taxon>
        <taxon>Nematoda</taxon>
        <taxon>Chromadorea</taxon>
        <taxon>Rhabditida</taxon>
        <taxon>Rhabditina</taxon>
        <taxon>Rhabditomorpha</taxon>
        <taxon>Rhabditoidea</taxon>
        <taxon>Rhabditidae</taxon>
        <taxon>Diploscapter</taxon>
    </lineage>
</organism>
<evidence type="ECO:0000313" key="2">
    <source>
        <dbReference type="EMBL" id="PAV65781.1"/>
    </source>
</evidence>
<comment type="caution">
    <text evidence="2">The sequence shown here is derived from an EMBL/GenBank/DDBJ whole genome shotgun (WGS) entry which is preliminary data.</text>
</comment>
<evidence type="ECO:0000256" key="1">
    <source>
        <dbReference type="SAM" id="MobiDB-lite"/>
    </source>
</evidence>
<reference evidence="2 3" key="1">
    <citation type="journal article" date="2017" name="Curr. Biol.">
        <title>Genome architecture and evolution of a unichromosomal asexual nematode.</title>
        <authorList>
            <person name="Fradin H."/>
            <person name="Zegar C."/>
            <person name="Gutwein M."/>
            <person name="Lucas J."/>
            <person name="Kovtun M."/>
            <person name="Corcoran D."/>
            <person name="Baugh L.R."/>
            <person name="Kiontke K."/>
            <person name="Gunsalus K."/>
            <person name="Fitch D.H."/>
            <person name="Piano F."/>
        </authorList>
    </citation>
    <scope>NUCLEOTIDE SEQUENCE [LARGE SCALE GENOMIC DNA]</scope>
    <source>
        <strain evidence="2">PF1309</strain>
    </source>
</reference>
<proteinExistence type="predicted"/>
<accession>A0A2A2JVR9</accession>
<keyword evidence="3" id="KW-1185">Reference proteome</keyword>
<dbReference type="Proteomes" id="UP000218231">
    <property type="component" value="Unassembled WGS sequence"/>
</dbReference>
<evidence type="ECO:0000313" key="3">
    <source>
        <dbReference type="Proteomes" id="UP000218231"/>
    </source>
</evidence>
<feature type="region of interest" description="Disordered" evidence="1">
    <location>
        <begin position="23"/>
        <end position="55"/>
    </location>
</feature>
<protein>
    <submittedName>
        <fullName evidence="2">Uncharacterized protein</fullName>
    </submittedName>
</protein>
<sequence>MGSAQVNTLFSIVNEHDIVKNRPKQISVKSNETKGSATETTTEESAEEENMPVDKDKPMVVTFVGRRDSQTLPLEKLAEQSRLFRQV</sequence>